<dbReference type="AlphaFoldDB" id="A0A1E1K291"/>
<keyword evidence="3" id="KW-1185">Reference proteome</keyword>
<accession>A0A1E1K291</accession>
<reference evidence="3" key="1">
    <citation type="submission" date="2016-03" db="EMBL/GenBank/DDBJ databases">
        <authorList>
            <person name="Guldener U."/>
        </authorList>
    </citation>
    <scope>NUCLEOTIDE SEQUENCE [LARGE SCALE GENOMIC DNA]</scope>
    <source>
        <strain evidence="3">04CH-RAC-A.6.1</strain>
    </source>
</reference>
<name>A0A1E1K291_9HELO</name>
<dbReference type="EMBL" id="FJUX01000011">
    <property type="protein sequence ID" value="CZS92173.1"/>
    <property type="molecule type" value="Genomic_DNA"/>
</dbReference>
<protein>
    <submittedName>
        <fullName evidence="2">Uncharacterized protein</fullName>
    </submittedName>
</protein>
<organism evidence="2 3">
    <name type="scientific">Rhynchosporium agropyri</name>
    <dbReference type="NCBI Taxonomy" id="914238"/>
    <lineage>
        <taxon>Eukaryota</taxon>
        <taxon>Fungi</taxon>
        <taxon>Dikarya</taxon>
        <taxon>Ascomycota</taxon>
        <taxon>Pezizomycotina</taxon>
        <taxon>Leotiomycetes</taxon>
        <taxon>Helotiales</taxon>
        <taxon>Ploettnerulaceae</taxon>
        <taxon>Rhynchosporium</taxon>
    </lineage>
</organism>
<evidence type="ECO:0000256" key="1">
    <source>
        <dbReference type="SAM" id="MobiDB-lite"/>
    </source>
</evidence>
<proteinExistence type="predicted"/>
<dbReference type="Proteomes" id="UP000178912">
    <property type="component" value="Unassembled WGS sequence"/>
</dbReference>
<evidence type="ECO:0000313" key="2">
    <source>
        <dbReference type="EMBL" id="CZS92173.1"/>
    </source>
</evidence>
<sequence length="216" mass="24037">MNSTIEPARAIDRAASFLGKIGGINTSCEVISIEVSVNKRLMLPYDRASDSSEHQLTPPKFCRCNAGLYTHNAHPISQAIHALTPPDFRGRCSAHRMIHLTSKGYHESRYQALHRNQSTSVIQATGYMLTSDRLCCLFSSKPHSEGLADRQAEHSYLKITIHSALSILQGRNARWLLSTLPISDRKRRSTKTLPTQPNADGQCTLSNSRTPSHRSM</sequence>
<feature type="compositionally biased region" description="Polar residues" evidence="1">
    <location>
        <begin position="191"/>
        <end position="210"/>
    </location>
</feature>
<evidence type="ECO:0000313" key="3">
    <source>
        <dbReference type="Proteomes" id="UP000178912"/>
    </source>
</evidence>
<feature type="region of interest" description="Disordered" evidence="1">
    <location>
        <begin position="186"/>
        <end position="216"/>
    </location>
</feature>
<gene>
    <name evidence="2" type="ORF">RAG0_02654</name>
</gene>